<gene>
    <name evidence="1" type="ORF">M408DRAFT_331082</name>
</gene>
<dbReference type="GO" id="GO:0070860">
    <property type="term" value="C:RNA polymerase I core factor complex"/>
    <property type="evidence" value="ECO:0007669"/>
    <property type="project" value="TreeGrafter"/>
</dbReference>
<sequence>MATEFLFDSFDSRPARNPRKQHLKTVYDIMHLSILRRDFERAKRSWSILIRCPEFDANHHWKLGLGMILNWDDEEYSDGQQQLDFLKAMMLREKGNKEEILLEIILLLIKTKRHREALDELELKV</sequence>
<dbReference type="HOGENOM" id="CLU_1994003_0_0_1"/>
<dbReference type="GO" id="GO:0042790">
    <property type="term" value="P:nucleolar large rRNA transcription by RNA polymerase I"/>
    <property type="evidence" value="ECO:0007669"/>
    <property type="project" value="TreeGrafter"/>
</dbReference>
<dbReference type="GO" id="GO:0017025">
    <property type="term" value="F:TBP-class protein binding"/>
    <property type="evidence" value="ECO:0007669"/>
    <property type="project" value="TreeGrafter"/>
</dbReference>
<dbReference type="Pfam" id="PF04090">
    <property type="entry name" value="Rrn11"/>
    <property type="match status" value="1"/>
</dbReference>
<dbReference type="STRING" id="933852.A0A0C3B1V3"/>
<dbReference type="PANTHER" id="PTHR28244:SF1">
    <property type="entry name" value="RNA POLYMERASE I-SPECIFIC TRANSCRIPTION INITIATION FACTOR RRN11"/>
    <property type="match status" value="1"/>
</dbReference>
<dbReference type="EMBL" id="KN824313">
    <property type="protein sequence ID" value="KIM25516.1"/>
    <property type="molecule type" value="Genomic_DNA"/>
</dbReference>
<reference evidence="1 2" key="1">
    <citation type="submission" date="2014-04" db="EMBL/GenBank/DDBJ databases">
        <authorList>
            <consortium name="DOE Joint Genome Institute"/>
            <person name="Kuo A."/>
            <person name="Zuccaro A."/>
            <person name="Kohler A."/>
            <person name="Nagy L.G."/>
            <person name="Floudas D."/>
            <person name="Copeland A."/>
            <person name="Barry K.W."/>
            <person name="Cichocki N."/>
            <person name="Veneault-Fourrey C."/>
            <person name="LaButti K."/>
            <person name="Lindquist E.A."/>
            <person name="Lipzen A."/>
            <person name="Lundell T."/>
            <person name="Morin E."/>
            <person name="Murat C."/>
            <person name="Sun H."/>
            <person name="Tunlid A."/>
            <person name="Henrissat B."/>
            <person name="Grigoriev I.V."/>
            <person name="Hibbett D.S."/>
            <person name="Martin F."/>
            <person name="Nordberg H.P."/>
            <person name="Cantor M.N."/>
            <person name="Hua S.X."/>
        </authorList>
    </citation>
    <scope>NUCLEOTIDE SEQUENCE [LARGE SCALE GENOMIC DNA]</scope>
    <source>
        <strain evidence="1 2">MAFF 305830</strain>
    </source>
</reference>
<protein>
    <submittedName>
        <fullName evidence="1">Uncharacterized protein</fullName>
    </submittedName>
</protein>
<dbReference type="InterPro" id="IPR007224">
    <property type="entry name" value="TIF_Rrn11"/>
</dbReference>
<proteinExistence type="predicted"/>
<dbReference type="GO" id="GO:0001181">
    <property type="term" value="F:RNA polymerase I general transcription initiation factor activity"/>
    <property type="evidence" value="ECO:0007669"/>
    <property type="project" value="InterPro"/>
</dbReference>
<dbReference type="OrthoDB" id="2159786at2759"/>
<evidence type="ECO:0000313" key="1">
    <source>
        <dbReference type="EMBL" id="KIM25516.1"/>
    </source>
</evidence>
<name>A0A0C3B1V3_SERVB</name>
<dbReference type="InterPro" id="IPR053029">
    <property type="entry name" value="RNA_pol_I-specific_init_factor"/>
</dbReference>
<organism evidence="1 2">
    <name type="scientific">Serendipita vermifera MAFF 305830</name>
    <dbReference type="NCBI Taxonomy" id="933852"/>
    <lineage>
        <taxon>Eukaryota</taxon>
        <taxon>Fungi</taxon>
        <taxon>Dikarya</taxon>
        <taxon>Basidiomycota</taxon>
        <taxon>Agaricomycotina</taxon>
        <taxon>Agaricomycetes</taxon>
        <taxon>Sebacinales</taxon>
        <taxon>Serendipitaceae</taxon>
        <taxon>Serendipita</taxon>
    </lineage>
</organism>
<dbReference type="PANTHER" id="PTHR28244">
    <property type="entry name" value="RNA POLYMERASE I-SPECIFIC TRANSCRIPTION INITIATION FACTOR RRN11"/>
    <property type="match status" value="1"/>
</dbReference>
<dbReference type="AlphaFoldDB" id="A0A0C3B1V3"/>
<evidence type="ECO:0000313" key="2">
    <source>
        <dbReference type="Proteomes" id="UP000054097"/>
    </source>
</evidence>
<accession>A0A0C3B1V3</accession>
<keyword evidence="2" id="KW-1185">Reference proteome</keyword>
<dbReference type="Proteomes" id="UP000054097">
    <property type="component" value="Unassembled WGS sequence"/>
</dbReference>
<dbReference type="GO" id="GO:0001164">
    <property type="term" value="F:RNA polymerase I core promoter sequence-specific DNA binding"/>
    <property type="evidence" value="ECO:0007669"/>
    <property type="project" value="InterPro"/>
</dbReference>
<reference evidence="2" key="2">
    <citation type="submission" date="2015-01" db="EMBL/GenBank/DDBJ databases">
        <title>Evolutionary Origins and Diversification of the Mycorrhizal Mutualists.</title>
        <authorList>
            <consortium name="DOE Joint Genome Institute"/>
            <consortium name="Mycorrhizal Genomics Consortium"/>
            <person name="Kohler A."/>
            <person name="Kuo A."/>
            <person name="Nagy L.G."/>
            <person name="Floudas D."/>
            <person name="Copeland A."/>
            <person name="Barry K.W."/>
            <person name="Cichocki N."/>
            <person name="Veneault-Fourrey C."/>
            <person name="LaButti K."/>
            <person name="Lindquist E.A."/>
            <person name="Lipzen A."/>
            <person name="Lundell T."/>
            <person name="Morin E."/>
            <person name="Murat C."/>
            <person name="Riley R."/>
            <person name="Ohm R."/>
            <person name="Sun H."/>
            <person name="Tunlid A."/>
            <person name="Henrissat B."/>
            <person name="Grigoriev I.V."/>
            <person name="Hibbett D.S."/>
            <person name="Martin F."/>
        </authorList>
    </citation>
    <scope>NUCLEOTIDE SEQUENCE [LARGE SCALE GENOMIC DNA]</scope>
    <source>
        <strain evidence="2">MAFF 305830</strain>
    </source>
</reference>